<dbReference type="Gene3D" id="1.25.40.10">
    <property type="entry name" value="Tetratricopeptide repeat domain"/>
    <property type="match status" value="3"/>
</dbReference>
<dbReference type="Proteomes" id="UP000076502">
    <property type="component" value="Unassembled WGS sequence"/>
</dbReference>
<dbReference type="STRING" id="178035.A0A154PMY8"/>
<protein>
    <submittedName>
        <fullName evidence="1">Uncharacterized protein</fullName>
    </submittedName>
</protein>
<keyword evidence="2" id="KW-1185">Reference proteome</keyword>
<dbReference type="PANTHER" id="PTHR45153:SF1">
    <property type="entry name" value="TETRATRICOPEPTIDE REPEAT PROTEIN 16"/>
    <property type="match status" value="1"/>
</dbReference>
<evidence type="ECO:0000313" key="2">
    <source>
        <dbReference type="Proteomes" id="UP000076502"/>
    </source>
</evidence>
<dbReference type="AlphaFoldDB" id="A0A154PMY8"/>
<dbReference type="InterPro" id="IPR019734">
    <property type="entry name" value="TPR_rpt"/>
</dbReference>
<organism evidence="1 2">
    <name type="scientific">Dufourea novaeangliae</name>
    <name type="common">Sweat bee</name>
    <dbReference type="NCBI Taxonomy" id="178035"/>
    <lineage>
        <taxon>Eukaryota</taxon>
        <taxon>Metazoa</taxon>
        <taxon>Ecdysozoa</taxon>
        <taxon>Arthropoda</taxon>
        <taxon>Hexapoda</taxon>
        <taxon>Insecta</taxon>
        <taxon>Pterygota</taxon>
        <taxon>Neoptera</taxon>
        <taxon>Endopterygota</taxon>
        <taxon>Hymenoptera</taxon>
        <taxon>Apocrita</taxon>
        <taxon>Aculeata</taxon>
        <taxon>Apoidea</taxon>
        <taxon>Anthophila</taxon>
        <taxon>Halictidae</taxon>
        <taxon>Rophitinae</taxon>
        <taxon>Dufourea</taxon>
    </lineage>
</organism>
<gene>
    <name evidence="1" type="ORF">WN55_05502</name>
</gene>
<name>A0A154PMY8_DUFNO</name>
<evidence type="ECO:0000313" key="1">
    <source>
        <dbReference type="EMBL" id="KZC13097.1"/>
    </source>
</evidence>
<dbReference type="PANTHER" id="PTHR45153">
    <property type="entry name" value="TETRATRICOPEPTIDE REPEAT PROTEIN 16"/>
    <property type="match status" value="1"/>
</dbReference>
<dbReference type="EMBL" id="KQ434980">
    <property type="protein sequence ID" value="KZC13097.1"/>
    <property type="molecule type" value="Genomic_DNA"/>
</dbReference>
<accession>A0A154PMY8</accession>
<proteinExistence type="predicted"/>
<dbReference type="SMART" id="SM00028">
    <property type="entry name" value="TPR"/>
    <property type="match status" value="5"/>
</dbReference>
<sequence>MEIFELIEKRRAFAPPELRYKNPYQEAIKLRKLWSYYKTLSKSEEMREAKRYYKQASKLIENAEPSRNVIKIIAKGLYFNPRYHVLYGLRGDVYSSKGDWSKAINSYEAAKLTTKFDFSLGERATRILYNAKLIECYSKRGDQHYENTRLIEAMGDYEQALHLESPTPIAVNIQDKFLEILMTLDKYELFQHYWEWFVRGARDERLSNLLTALAAYKIHQREMAVGRHVLLEALRLKKDNVRAQELLQVVYRTGHMMTGYTIIWCLHGCYDKALMTIEKALDCNPFNPGFTMLKTVILRLSGRLDEAVSWLESVSRNFYKLLEPSADTEHSITGKLSISETRNEMIRQWYLTKYNKALKNMVKDQLETAARVIYGNKLTDYCAESHVLLGDCFLKRGNVDLAMKSYLKYRETSRKFGSPVSEKHVEVMKRIADILNDRAEIALRQRRPKEALKLSDRVLGLLDEDRNNVSKLGVQRGRALLHKTRGIVQTERLSNRKDKRGCKMAADSLRFIREPCETGLYRTLYGEKSLEDTIDRFGSKQKLPRSLKILMQYS</sequence>
<reference evidence="1 2" key="1">
    <citation type="submission" date="2015-07" db="EMBL/GenBank/DDBJ databases">
        <title>The genome of Dufourea novaeangliae.</title>
        <authorList>
            <person name="Pan H."/>
            <person name="Kapheim K."/>
        </authorList>
    </citation>
    <scope>NUCLEOTIDE SEQUENCE [LARGE SCALE GENOMIC DNA]</scope>
    <source>
        <strain evidence="1">0120121106</strain>
        <tissue evidence="1">Whole body</tissue>
    </source>
</reference>
<dbReference type="SUPFAM" id="SSF48452">
    <property type="entry name" value="TPR-like"/>
    <property type="match status" value="2"/>
</dbReference>
<dbReference type="InterPro" id="IPR011990">
    <property type="entry name" value="TPR-like_helical_dom_sf"/>
</dbReference>